<dbReference type="NCBIfam" id="NF001209">
    <property type="entry name" value="PRK00175.1"/>
    <property type="match status" value="1"/>
</dbReference>
<dbReference type="InterPro" id="IPR029058">
    <property type="entry name" value="AB_hydrolase_fold"/>
</dbReference>
<comment type="similarity">
    <text evidence="2">Belongs to the AB hydrolase superfamily. MetX family.</text>
</comment>
<dbReference type="Pfam" id="PF00561">
    <property type="entry name" value="Abhydrolase_1"/>
    <property type="match status" value="1"/>
</dbReference>
<dbReference type="SUPFAM" id="SSF53474">
    <property type="entry name" value="alpha/beta-Hydrolases"/>
    <property type="match status" value="1"/>
</dbReference>
<accession>A0AAE3YI65</accession>
<dbReference type="GO" id="GO:0005737">
    <property type="term" value="C:cytoplasm"/>
    <property type="evidence" value="ECO:0007669"/>
    <property type="project" value="UniProtKB-SubCell"/>
</dbReference>
<keyword evidence="2" id="KW-0028">Amino-acid biosynthesis</keyword>
<feature type="active site" evidence="2 3">
    <location>
        <position position="378"/>
    </location>
</feature>
<dbReference type="PANTHER" id="PTHR32268:SF11">
    <property type="entry name" value="HOMOSERINE O-ACETYLTRANSFERASE"/>
    <property type="match status" value="1"/>
</dbReference>
<dbReference type="GO" id="GO:0009086">
    <property type="term" value="P:methionine biosynthetic process"/>
    <property type="evidence" value="ECO:0007669"/>
    <property type="project" value="UniProtKB-UniRule"/>
</dbReference>
<comment type="subunit">
    <text evidence="2">Homodimer.</text>
</comment>
<dbReference type="InterPro" id="IPR008220">
    <property type="entry name" value="HAT_MetX-like"/>
</dbReference>
<evidence type="ECO:0000259" key="5">
    <source>
        <dbReference type="Pfam" id="PF00561"/>
    </source>
</evidence>
<evidence type="ECO:0000256" key="3">
    <source>
        <dbReference type="PIRSR" id="PIRSR000443-1"/>
    </source>
</evidence>
<dbReference type="EMBL" id="JAVDUI010000001">
    <property type="protein sequence ID" value="MDR6892609.1"/>
    <property type="molecule type" value="Genomic_DNA"/>
</dbReference>
<comment type="function">
    <text evidence="2">Transfers an acetyl group from acetyl-CoA to L-homoserine, forming acetyl-L-homoserine.</text>
</comment>
<gene>
    <name evidence="2" type="primary">metXA</name>
    <name evidence="6" type="ORF">J2S35_001549</name>
</gene>
<dbReference type="HAMAP" id="MF_00296">
    <property type="entry name" value="MetX_acyltransf"/>
    <property type="match status" value="1"/>
</dbReference>
<comment type="caution">
    <text evidence="2">Lacks conserved residue(s) required for the propagation of feature annotation.</text>
</comment>
<dbReference type="Gene3D" id="3.40.50.1820">
    <property type="entry name" value="alpha/beta hydrolase"/>
    <property type="match status" value="1"/>
</dbReference>
<keyword evidence="2" id="KW-0963">Cytoplasm</keyword>
<feature type="active site" description="Nucleophile" evidence="2 3">
    <location>
        <position position="190"/>
    </location>
</feature>
<dbReference type="InterPro" id="IPR000073">
    <property type="entry name" value="AB_hydrolase_1"/>
</dbReference>
<dbReference type="GO" id="GO:0009092">
    <property type="term" value="P:homoserine metabolic process"/>
    <property type="evidence" value="ECO:0007669"/>
    <property type="project" value="TreeGrafter"/>
</dbReference>
<feature type="binding site" evidence="2">
    <location>
        <position position="379"/>
    </location>
    <ligand>
        <name>substrate</name>
    </ligand>
</feature>
<comment type="caution">
    <text evidence="6">The sequence shown here is derived from an EMBL/GenBank/DDBJ whole genome shotgun (WGS) entry which is preliminary data.</text>
</comment>
<evidence type="ECO:0000256" key="1">
    <source>
        <dbReference type="ARBA" id="ARBA00022679"/>
    </source>
</evidence>
<feature type="region of interest" description="Disordered" evidence="4">
    <location>
        <begin position="1"/>
        <end position="54"/>
    </location>
</feature>
<proteinExistence type="inferred from homology"/>
<dbReference type="RefSeq" id="WP_309851888.1">
    <property type="nucleotide sequence ID" value="NZ_BAAAIU010000020.1"/>
</dbReference>
<dbReference type="NCBIfam" id="TIGR01392">
    <property type="entry name" value="homoserO_Ac_trn"/>
    <property type="match status" value="1"/>
</dbReference>
<dbReference type="Gene3D" id="1.10.1740.110">
    <property type="match status" value="1"/>
</dbReference>
<sequence>MTLSQHTPSPARTQSPAHAPSTPSGAASSQALRPDGAASPGGPDRDGGAPTAAGVTVVGPLDLESGERLEDVSLAWESWGTLDARGQNAVLVLHALTGDAHAHGAGADPGWWDALIGPGRAVDTTRFFVVAVNVLGGCAGSTGPTSLNPRTGRPYAGAFPAVTLRDGVRAERLLMERLGVARWAAVLGGSLGGARALEWAVTFPGLVDACAVIASTAASSAEQIGLGAVQCDVIRADPDFRGGFYSRERPPVQGLSLARQIAHVSYRSEAELEARFSRCPQEGDGAEGFAIESYLRHQGAKLSRRFDANSYLRLTQALMGHDVGRGRGGVKAALARAAGVRFLVASVDTDRLYLPAQSERLARALGAPHVSISAPNGHDAFLTHAALLEGPVRGLLGTDSAM</sequence>
<comment type="catalytic activity">
    <reaction evidence="2">
        <text>L-homoserine + acetyl-CoA = O-acetyl-L-homoserine + CoA</text>
        <dbReference type="Rhea" id="RHEA:13701"/>
        <dbReference type="ChEBI" id="CHEBI:57287"/>
        <dbReference type="ChEBI" id="CHEBI:57288"/>
        <dbReference type="ChEBI" id="CHEBI:57476"/>
        <dbReference type="ChEBI" id="CHEBI:57716"/>
        <dbReference type="EC" id="2.3.1.31"/>
    </reaction>
</comment>
<reference evidence="6" key="1">
    <citation type="submission" date="2023-07" db="EMBL/GenBank/DDBJ databases">
        <title>Sequencing the genomes of 1000 actinobacteria strains.</title>
        <authorList>
            <person name="Klenk H.-P."/>
        </authorList>
    </citation>
    <scope>NUCLEOTIDE SEQUENCE</scope>
    <source>
        <strain evidence="6">DSM 13988</strain>
    </source>
</reference>
<keyword evidence="2 6" id="KW-0012">Acyltransferase</keyword>
<dbReference type="EC" id="2.3.1.31" evidence="2"/>
<keyword evidence="7" id="KW-1185">Reference proteome</keyword>
<keyword evidence="2" id="KW-0486">Methionine biosynthesis</keyword>
<keyword evidence="1 2" id="KW-0808">Transferase</keyword>
<dbReference type="AlphaFoldDB" id="A0AAE3YI65"/>
<name>A0AAE3YI65_9MICC</name>
<evidence type="ECO:0000313" key="6">
    <source>
        <dbReference type="EMBL" id="MDR6892609.1"/>
    </source>
</evidence>
<dbReference type="PANTHER" id="PTHR32268">
    <property type="entry name" value="HOMOSERINE O-ACETYLTRANSFERASE"/>
    <property type="match status" value="1"/>
</dbReference>
<dbReference type="GO" id="GO:0004414">
    <property type="term" value="F:homoserine O-acetyltransferase activity"/>
    <property type="evidence" value="ECO:0007669"/>
    <property type="project" value="UniProtKB-UniRule"/>
</dbReference>
<protein>
    <recommendedName>
        <fullName evidence="2">Homoserine O-acetyltransferase</fullName>
        <shortName evidence="2">HAT</shortName>
        <ecNumber evidence="2">2.3.1.31</ecNumber>
    </recommendedName>
    <alternativeName>
        <fullName evidence="2">Homoserine transacetylase</fullName>
        <shortName evidence="2">HTA</shortName>
    </alternativeName>
</protein>
<evidence type="ECO:0000256" key="4">
    <source>
        <dbReference type="SAM" id="MobiDB-lite"/>
    </source>
</evidence>
<comment type="subcellular location">
    <subcellularLocation>
        <location evidence="2">Cytoplasm</location>
    </subcellularLocation>
</comment>
<organism evidence="6 7">
    <name type="scientific">Falsarthrobacter nasiphocae</name>
    <dbReference type="NCBI Taxonomy" id="189863"/>
    <lineage>
        <taxon>Bacteria</taxon>
        <taxon>Bacillati</taxon>
        <taxon>Actinomycetota</taxon>
        <taxon>Actinomycetes</taxon>
        <taxon>Micrococcales</taxon>
        <taxon>Micrococcaceae</taxon>
        <taxon>Falsarthrobacter</taxon>
    </lineage>
</organism>
<dbReference type="Proteomes" id="UP001247307">
    <property type="component" value="Unassembled WGS sequence"/>
</dbReference>
<feature type="binding site" evidence="2">
    <location>
        <position position="259"/>
    </location>
    <ligand>
        <name>substrate</name>
    </ligand>
</feature>
<feature type="active site" evidence="2 3">
    <location>
        <position position="350"/>
    </location>
</feature>
<dbReference type="PIRSF" id="PIRSF000443">
    <property type="entry name" value="Homoser_Ac_trans"/>
    <property type="match status" value="1"/>
</dbReference>
<evidence type="ECO:0000256" key="2">
    <source>
        <dbReference type="HAMAP-Rule" id="MF_00296"/>
    </source>
</evidence>
<comment type="pathway">
    <text evidence="2">Amino-acid biosynthesis; L-methionine biosynthesis via de novo pathway; O-acetyl-L-homoserine from L-homoserine: step 1/1.</text>
</comment>
<feature type="domain" description="AB hydrolase-1" evidence="5">
    <location>
        <begin position="88"/>
        <end position="385"/>
    </location>
</feature>
<feature type="compositionally biased region" description="Polar residues" evidence="4">
    <location>
        <begin position="1"/>
        <end position="31"/>
    </location>
</feature>
<evidence type="ECO:0000313" key="7">
    <source>
        <dbReference type="Proteomes" id="UP001247307"/>
    </source>
</evidence>